<keyword evidence="1" id="KW-0472">Membrane</keyword>
<keyword evidence="3" id="KW-1185">Reference proteome</keyword>
<evidence type="ECO:0000313" key="2">
    <source>
        <dbReference type="EMBL" id="KOY16057.1"/>
    </source>
</evidence>
<evidence type="ECO:0008006" key="4">
    <source>
        <dbReference type="Google" id="ProtNLM"/>
    </source>
</evidence>
<proteinExistence type="predicted"/>
<feature type="transmembrane region" description="Helical" evidence="1">
    <location>
        <begin position="235"/>
        <end position="254"/>
    </location>
</feature>
<keyword evidence="1" id="KW-1133">Transmembrane helix</keyword>
<feature type="transmembrane region" description="Helical" evidence="1">
    <location>
        <begin position="21"/>
        <end position="44"/>
    </location>
</feature>
<dbReference type="RefSeq" id="WP_053781150.1">
    <property type="nucleotide sequence ID" value="NZ_LITU01000056.1"/>
</dbReference>
<protein>
    <recommendedName>
        <fullName evidence="4">ABC transporter permease</fullName>
    </recommendedName>
</protein>
<dbReference type="OrthoDB" id="3268827at2"/>
<dbReference type="AlphaFoldDB" id="A0A0N0UHT4"/>
<feature type="transmembrane region" description="Helical" evidence="1">
    <location>
        <begin position="67"/>
        <end position="89"/>
    </location>
</feature>
<sequence>MNSFLRSVRLELNKISSMKMWWIICVIAIVFQPLLALITARGYLGIGLDATPETQAGLLDALPPLDYFGFELVPFGLLPMVIFGGIIGGNEYLHHQLRTTLLCQSSRIKVFCAKVLAILVCAIFISIIAVYLTISVTHFTLGEQGLHPIFLSSTAWQFIGYVVLDWILLTILSFGIGLVFKNAIVPLAFLVPQIYNLGLYLAQKWEWGTYLPVAAGNLLFATPTDSFEHDPLKGVAVLSVWVILALVTSYYTFIRSDVGGKY</sequence>
<feature type="transmembrane region" description="Helical" evidence="1">
    <location>
        <begin position="154"/>
        <end position="176"/>
    </location>
</feature>
<comment type="caution">
    <text evidence="2">The sequence shown here is derived from an EMBL/GenBank/DDBJ whole genome shotgun (WGS) entry which is preliminary data.</text>
</comment>
<gene>
    <name evidence="2" type="ORF">AMS66_12655</name>
</gene>
<name>A0A0N0UHT4_9BACL</name>
<accession>A0A0N0UHT4</accession>
<dbReference type="Pfam" id="PF12730">
    <property type="entry name" value="ABC2_membrane_4"/>
    <property type="match status" value="1"/>
</dbReference>
<evidence type="ECO:0000313" key="3">
    <source>
        <dbReference type="Proteomes" id="UP000037688"/>
    </source>
</evidence>
<feature type="transmembrane region" description="Helical" evidence="1">
    <location>
        <begin position="183"/>
        <end position="202"/>
    </location>
</feature>
<organism evidence="2 3">
    <name type="scientific">Paenibacillus xylanivorans</name>
    <dbReference type="NCBI Taxonomy" id="1705561"/>
    <lineage>
        <taxon>Bacteria</taxon>
        <taxon>Bacillati</taxon>
        <taxon>Bacillota</taxon>
        <taxon>Bacilli</taxon>
        <taxon>Bacillales</taxon>
        <taxon>Paenibacillaceae</taxon>
        <taxon>Paenibacillus</taxon>
    </lineage>
</organism>
<reference evidence="2 3" key="1">
    <citation type="submission" date="2015-08" db="EMBL/GenBank/DDBJ databases">
        <title>Draft genome sequence of cellulolytic and xylanolytic Paenibacillus sp. A59, isolated from a decaying forest soil from Patagonia, Argentina.</title>
        <authorList>
            <person name="Ghio S."/>
            <person name="Caceres A.M."/>
            <person name="Talia P."/>
            <person name="Grasso D."/>
            <person name="Campos E."/>
        </authorList>
    </citation>
    <scope>NUCLEOTIDE SEQUENCE [LARGE SCALE GENOMIC DNA]</scope>
    <source>
        <strain evidence="2 3">A59</strain>
    </source>
</reference>
<dbReference type="EMBL" id="LITU01000056">
    <property type="protein sequence ID" value="KOY16057.1"/>
    <property type="molecule type" value="Genomic_DNA"/>
</dbReference>
<keyword evidence="1" id="KW-0812">Transmembrane</keyword>
<dbReference type="PATRIC" id="fig|1705561.3.peg.2432"/>
<feature type="transmembrane region" description="Helical" evidence="1">
    <location>
        <begin position="110"/>
        <end position="134"/>
    </location>
</feature>
<dbReference type="Proteomes" id="UP000037688">
    <property type="component" value="Unassembled WGS sequence"/>
</dbReference>
<evidence type="ECO:0000256" key="1">
    <source>
        <dbReference type="SAM" id="Phobius"/>
    </source>
</evidence>